<reference evidence="6 7" key="1">
    <citation type="journal article" date="2024" name="Proc. Natl. Acad. Sci. U.S.A.">
        <title>The genetic regulatory architecture and epigenomic basis for age-related changes in rattlesnake venom.</title>
        <authorList>
            <person name="Hogan M.P."/>
            <person name="Holding M.L."/>
            <person name="Nystrom G.S."/>
            <person name="Colston T.J."/>
            <person name="Bartlett D.A."/>
            <person name="Mason A.J."/>
            <person name="Ellsworth S.A."/>
            <person name="Rautsaw R.M."/>
            <person name="Lawrence K.C."/>
            <person name="Strickland J.L."/>
            <person name="He B."/>
            <person name="Fraser P."/>
            <person name="Margres M.J."/>
            <person name="Gilbert D.M."/>
            <person name="Gibbs H.L."/>
            <person name="Parkinson C.L."/>
            <person name="Rokyta D.R."/>
        </authorList>
    </citation>
    <scope>NUCLEOTIDE SEQUENCE [LARGE SCALE GENOMIC DNA]</scope>
    <source>
        <strain evidence="6">DRR0105</strain>
    </source>
</reference>
<dbReference type="GO" id="GO:0008292">
    <property type="term" value="P:acetylcholine biosynthetic process"/>
    <property type="evidence" value="ECO:0007669"/>
    <property type="project" value="TreeGrafter"/>
</dbReference>
<evidence type="ECO:0000259" key="5">
    <source>
        <dbReference type="Pfam" id="PF00755"/>
    </source>
</evidence>
<dbReference type="EMBL" id="JAOTOJ010000005">
    <property type="protein sequence ID" value="KAK9400488.1"/>
    <property type="molecule type" value="Genomic_DNA"/>
</dbReference>
<feature type="compositionally biased region" description="Basic and acidic residues" evidence="4">
    <location>
        <begin position="36"/>
        <end position="45"/>
    </location>
</feature>
<evidence type="ECO:0000256" key="4">
    <source>
        <dbReference type="SAM" id="MobiDB-lite"/>
    </source>
</evidence>
<keyword evidence="7" id="KW-1185">Reference proteome</keyword>
<keyword evidence="1" id="KW-0012">Acyltransferase</keyword>
<keyword evidence="1" id="KW-0808">Transferase</keyword>
<evidence type="ECO:0000256" key="1">
    <source>
        <dbReference type="ARBA" id="ARBA00023315"/>
    </source>
</evidence>
<feature type="compositionally biased region" description="Basic and acidic residues" evidence="4">
    <location>
        <begin position="52"/>
        <end position="120"/>
    </location>
</feature>
<name>A0AAW1BGC2_CROAD</name>
<dbReference type="GO" id="GO:0005737">
    <property type="term" value="C:cytoplasm"/>
    <property type="evidence" value="ECO:0007669"/>
    <property type="project" value="TreeGrafter"/>
</dbReference>
<dbReference type="Gene3D" id="3.30.559.70">
    <property type="entry name" value="Choline/Carnitine o-acyltransferase, domain 2"/>
    <property type="match status" value="1"/>
</dbReference>
<comment type="caution">
    <text evidence="6">The sequence shown here is derived from an EMBL/GenBank/DDBJ whole genome shotgun (WGS) entry which is preliminary data.</text>
</comment>
<dbReference type="Pfam" id="PF00755">
    <property type="entry name" value="Carn_acyltransf"/>
    <property type="match status" value="1"/>
</dbReference>
<dbReference type="PANTHER" id="PTHR22589:SF14">
    <property type="entry name" value="CHOLINE O-ACETYLTRANSFERASE"/>
    <property type="match status" value="1"/>
</dbReference>
<organism evidence="6 7">
    <name type="scientific">Crotalus adamanteus</name>
    <name type="common">Eastern diamondback rattlesnake</name>
    <dbReference type="NCBI Taxonomy" id="8729"/>
    <lineage>
        <taxon>Eukaryota</taxon>
        <taxon>Metazoa</taxon>
        <taxon>Chordata</taxon>
        <taxon>Craniata</taxon>
        <taxon>Vertebrata</taxon>
        <taxon>Euteleostomi</taxon>
        <taxon>Lepidosauria</taxon>
        <taxon>Squamata</taxon>
        <taxon>Bifurcata</taxon>
        <taxon>Unidentata</taxon>
        <taxon>Episquamata</taxon>
        <taxon>Toxicofera</taxon>
        <taxon>Serpentes</taxon>
        <taxon>Colubroidea</taxon>
        <taxon>Viperidae</taxon>
        <taxon>Crotalinae</taxon>
        <taxon>Crotalus</taxon>
    </lineage>
</organism>
<dbReference type="InterPro" id="IPR000542">
    <property type="entry name" value="Carn_acyl_trans"/>
</dbReference>
<dbReference type="PROSITE" id="PS00439">
    <property type="entry name" value="ACYLTRANSF_C_1"/>
    <property type="match status" value="1"/>
</dbReference>
<dbReference type="SUPFAM" id="SSF52777">
    <property type="entry name" value="CoA-dependent acyltransferases"/>
    <property type="match status" value="1"/>
</dbReference>
<comment type="catalytic activity">
    <reaction evidence="3">
        <text>choline + acetyl-CoA = acetylcholine + CoA</text>
        <dbReference type="Rhea" id="RHEA:18821"/>
        <dbReference type="ChEBI" id="CHEBI:15354"/>
        <dbReference type="ChEBI" id="CHEBI:15355"/>
        <dbReference type="ChEBI" id="CHEBI:57287"/>
        <dbReference type="ChEBI" id="CHEBI:57288"/>
        <dbReference type="EC" id="2.3.1.6"/>
    </reaction>
</comment>
<dbReference type="Proteomes" id="UP001474421">
    <property type="component" value="Unassembled WGS sequence"/>
</dbReference>
<dbReference type="GO" id="GO:0045202">
    <property type="term" value="C:synapse"/>
    <property type="evidence" value="ECO:0007669"/>
    <property type="project" value="GOC"/>
</dbReference>
<feature type="region of interest" description="Disordered" evidence="4">
    <location>
        <begin position="19"/>
        <end position="124"/>
    </location>
</feature>
<protein>
    <submittedName>
        <fullName evidence="6">Choline O-acetyltransferase</fullName>
    </submittedName>
</protein>
<evidence type="ECO:0000313" key="7">
    <source>
        <dbReference type="Proteomes" id="UP001474421"/>
    </source>
</evidence>
<dbReference type="InterPro" id="IPR039551">
    <property type="entry name" value="Cho/carn_acyl_trans"/>
</dbReference>
<evidence type="ECO:0000256" key="3">
    <source>
        <dbReference type="ARBA" id="ARBA00048143"/>
    </source>
</evidence>
<dbReference type="InterPro" id="IPR042231">
    <property type="entry name" value="Cho/carn_acyl_trans_2"/>
</dbReference>
<comment type="function">
    <text evidence="2">Catalyzes the reversible synthesis of acetylcholine (ACh) from acetyl CoA and choline at cholinergic synapses.</text>
</comment>
<dbReference type="AlphaFoldDB" id="A0AAW1BGC2"/>
<sequence>MAADLDLCFCVNVVVSSLSTERAKKEGKKLHVGVKITREGRGEGRGEEDEGREERDDGMRGEEESGREQKEGKNGRSGEGERQKGEGRCGEGRGGREEREGKGRREERRRDDKTRQDDVLPKLPVPSLQQTLDMYLRCMKHLVTEEQYKRTKSLVETFGAPGGHGEFLQKKLLERHEQMENWVLQYWLDDMYLNNRSALPINSSPAIIFARQQFQETDDQLRFAANLISGVLDYKALLDSHALPVDFARGQLSGHPLCMKQYYGLFSSYRLPGHTKDTLVSQKSSIMPEPDHIIVACNNQFFVLDVVINFRRLSEGDLFTQLRKIVKMSESEEDRLPPIGLLTSDGRLEWAKSRTILMEDSTNRDSLDMIERSLCLVCLDSPGGEELNDTNRALQLLHGGGYHKNGANRWYDKSMQERRCKETGQSRFGERASRSKEATVEMFSRNSESLGFFCRKTGKVR</sequence>
<dbReference type="GO" id="GO:0004102">
    <property type="term" value="F:choline O-acetyltransferase activity"/>
    <property type="evidence" value="ECO:0007669"/>
    <property type="project" value="UniProtKB-EC"/>
</dbReference>
<gene>
    <name evidence="6" type="ORF">NXF25_011202</name>
</gene>
<accession>A0AAW1BGC2</accession>
<evidence type="ECO:0000256" key="2">
    <source>
        <dbReference type="ARBA" id="ARBA00037088"/>
    </source>
</evidence>
<evidence type="ECO:0000313" key="6">
    <source>
        <dbReference type="EMBL" id="KAK9400488.1"/>
    </source>
</evidence>
<dbReference type="GO" id="GO:0007274">
    <property type="term" value="P:neuromuscular synaptic transmission"/>
    <property type="evidence" value="ECO:0007669"/>
    <property type="project" value="TreeGrafter"/>
</dbReference>
<dbReference type="PANTHER" id="PTHR22589">
    <property type="entry name" value="CARNITINE O-ACYLTRANSFERASE"/>
    <property type="match status" value="1"/>
</dbReference>
<feature type="domain" description="Choline/carnitine acyltransferase" evidence="5">
    <location>
        <begin position="123"/>
        <end position="416"/>
    </location>
</feature>
<dbReference type="GO" id="GO:0043005">
    <property type="term" value="C:neuron projection"/>
    <property type="evidence" value="ECO:0007669"/>
    <property type="project" value="TreeGrafter"/>
</dbReference>
<proteinExistence type="predicted"/>